<proteinExistence type="predicted"/>
<dbReference type="AlphaFoldDB" id="A0AAD7FC52"/>
<evidence type="ECO:0000256" key="1">
    <source>
        <dbReference type="SAM" id="MobiDB-lite"/>
    </source>
</evidence>
<dbReference type="Proteomes" id="UP001221142">
    <property type="component" value="Unassembled WGS sequence"/>
</dbReference>
<feature type="compositionally biased region" description="Basic and acidic residues" evidence="1">
    <location>
        <begin position="13"/>
        <end position="24"/>
    </location>
</feature>
<evidence type="ECO:0000313" key="3">
    <source>
        <dbReference type="Proteomes" id="UP001221142"/>
    </source>
</evidence>
<organism evidence="2 3">
    <name type="scientific">Roridomyces roridus</name>
    <dbReference type="NCBI Taxonomy" id="1738132"/>
    <lineage>
        <taxon>Eukaryota</taxon>
        <taxon>Fungi</taxon>
        <taxon>Dikarya</taxon>
        <taxon>Basidiomycota</taxon>
        <taxon>Agaricomycotina</taxon>
        <taxon>Agaricomycetes</taxon>
        <taxon>Agaricomycetidae</taxon>
        <taxon>Agaricales</taxon>
        <taxon>Marasmiineae</taxon>
        <taxon>Mycenaceae</taxon>
        <taxon>Roridomyces</taxon>
    </lineage>
</organism>
<sequence>MDVPKPRTPAASSHEKKGSRTPEERISGFATDVWVGRFEAKRVICRGCGKTVKLDQRSDYYDGLWIKHRQRCRKIKAGVRLQVRMSWSLMERG</sequence>
<accession>A0AAD7FC52</accession>
<dbReference type="EMBL" id="JARKIF010000036">
    <property type="protein sequence ID" value="KAJ7610163.1"/>
    <property type="molecule type" value="Genomic_DNA"/>
</dbReference>
<feature type="region of interest" description="Disordered" evidence="1">
    <location>
        <begin position="1"/>
        <end position="24"/>
    </location>
</feature>
<reference evidence="2" key="1">
    <citation type="submission" date="2023-03" db="EMBL/GenBank/DDBJ databases">
        <title>Massive genome expansion in bonnet fungi (Mycena s.s.) driven by repeated elements and novel gene families across ecological guilds.</title>
        <authorList>
            <consortium name="Lawrence Berkeley National Laboratory"/>
            <person name="Harder C.B."/>
            <person name="Miyauchi S."/>
            <person name="Viragh M."/>
            <person name="Kuo A."/>
            <person name="Thoen E."/>
            <person name="Andreopoulos B."/>
            <person name="Lu D."/>
            <person name="Skrede I."/>
            <person name="Drula E."/>
            <person name="Henrissat B."/>
            <person name="Morin E."/>
            <person name="Kohler A."/>
            <person name="Barry K."/>
            <person name="LaButti K."/>
            <person name="Morin E."/>
            <person name="Salamov A."/>
            <person name="Lipzen A."/>
            <person name="Mereny Z."/>
            <person name="Hegedus B."/>
            <person name="Baldrian P."/>
            <person name="Stursova M."/>
            <person name="Weitz H."/>
            <person name="Taylor A."/>
            <person name="Grigoriev I.V."/>
            <person name="Nagy L.G."/>
            <person name="Martin F."/>
            <person name="Kauserud H."/>
        </authorList>
    </citation>
    <scope>NUCLEOTIDE SEQUENCE</scope>
    <source>
        <strain evidence="2">9284</strain>
    </source>
</reference>
<evidence type="ECO:0000313" key="2">
    <source>
        <dbReference type="EMBL" id="KAJ7610163.1"/>
    </source>
</evidence>
<comment type="caution">
    <text evidence="2">The sequence shown here is derived from an EMBL/GenBank/DDBJ whole genome shotgun (WGS) entry which is preliminary data.</text>
</comment>
<name>A0AAD7FC52_9AGAR</name>
<keyword evidence="3" id="KW-1185">Reference proteome</keyword>
<protein>
    <submittedName>
        <fullName evidence="2">Uncharacterized protein</fullName>
    </submittedName>
</protein>
<gene>
    <name evidence="2" type="ORF">FB45DRAFT_942858</name>
</gene>